<evidence type="ECO:0000256" key="9">
    <source>
        <dbReference type="ARBA" id="ARBA00023136"/>
    </source>
</evidence>
<dbReference type="AlphaFoldDB" id="A0A3B6CEV5"/>
<dbReference type="InterPro" id="IPR013210">
    <property type="entry name" value="LRR_N_plant-typ"/>
</dbReference>
<dbReference type="EnsemblPlants" id="TraesCS2B02G543500.1">
    <property type="protein sequence ID" value="TraesCS2B02G543500.1"/>
    <property type="gene ID" value="TraesCS2B02G543500"/>
</dbReference>
<keyword evidence="6" id="KW-0732">Signal</keyword>
<keyword evidence="8" id="KW-1133">Transmembrane helix</keyword>
<keyword evidence="4" id="KW-0433">Leucine-rich repeat</keyword>
<evidence type="ECO:0000256" key="4">
    <source>
        <dbReference type="ARBA" id="ARBA00022614"/>
    </source>
</evidence>
<reference evidence="12" key="1">
    <citation type="submission" date="2018-08" db="EMBL/GenBank/DDBJ databases">
        <authorList>
            <person name="Rossello M."/>
        </authorList>
    </citation>
    <scope>NUCLEOTIDE SEQUENCE [LARGE SCALE GENOMIC DNA]</scope>
    <source>
        <strain evidence="12">cv. Chinese Spring</strain>
    </source>
</reference>
<evidence type="ECO:0000259" key="11">
    <source>
        <dbReference type="Pfam" id="PF08263"/>
    </source>
</evidence>
<dbReference type="GO" id="GO:0005886">
    <property type="term" value="C:plasma membrane"/>
    <property type="evidence" value="ECO:0000318"/>
    <property type="project" value="GO_Central"/>
</dbReference>
<keyword evidence="9" id="KW-0472">Membrane</keyword>
<dbReference type="SUPFAM" id="SSF52058">
    <property type="entry name" value="L domain-like"/>
    <property type="match status" value="1"/>
</dbReference>
<dbReference type="Gramene" id="TraesCS2B02G543500.1">
    <property type="protein sequence ID" value="TraesCS2B02G543500.1"/>
    <property type="gene ID" value="TraesCS2B02G543500"/>
</dbReference>
<evidence type="ECO:0000256" key="3">
    <source>
        <dbReference type="ARBA" id="ARBA00022475"/>
    </source>
</evidence>
<dbReference type="Pfam" id="PF13855">
    <property type="entry name" value="LRR_8"/>
    <property type="match status" value="2"/>
</dbReference>
<dbReference type="FunFam" id="3.80.10.10:FF:000095">
    <property type="entry name" value="LRR receptor-like serine/threonine-protein kinase GSO1"/>
    <property type="match status" value="1"/>
</dbReference>
<dbReference type="SUPFAM" id="SSF52047">
    <property type="entry name" value="RNI-like"/>
    <property type="match status" value="1"/>
</dbReference>
<dbReference type="Gramene" id="TraesNOR2B03G01064940.1">
    <property type="protein sequence ID" value="TraesNOR2B03G01064940.1"/>
    <property type="gene ID" value="TraesNOR2B03G01064940"/>
</dbReference>
<evidence type="ECO:0000256" key="10">
    <source>
        <dbReference type="ARBA" id="ARBA00023180"/>
    </source>
</evidence>
<reference evidence="12" key="2">
    <citation type="submission" date="2018-10" db="UniProtKB">
        <authorList>
            <consortium name="EnsemblPlants"/>
        </authorList>
    </citation>
    <scope>IDENTIFICATION</scope>
</reference>
<protein>
    <recommendedName>
        <fullName evidence="11">Leucine-rich repeat-containing N-terminal plant-type domain-containing protein</fullName>
    </recommendedName>
</protein>
<evidence type="ECO:0000256" key="2">
    <source>
        <dbReference type="ARBA" id="ARBA00009592"/>
    </source>
</evidence>
<dbReference type="GO" id="GO:0038023">
    <property type="term" value="F:signaling receptor activity"/>
    <property type="evidence" value="ECO:0000318"/>
    <property type="project" value="GO_Central"/>
</dbReference>
<evidence type="ECO:0000256" key="8">
    <source>
        <dbReference type="ARBA" id="ARBA00022989"/>
    </source>
</evidence>
<dbReference type="Gene3D" id="3.80.10.10">
    <property type="entry name" value="Ribonuclease Inhibitor"/>
    <property type="match status" value="4"/>
</dbReference>
<proteinExistence type="inferred from homology"/>
<dbReference type="PROSITE" id="PS51450">
    <property type="entry name" value="LRR"/>
    <property type="match status" value="3"/>
</dbReference>
<keyword evidence="7" id="KW-0677">Repeat</keyword>
<accession>A0A3B6CEV5</accession>
<dbReference type="PANTHER" id="PTHR48063">
    <property type="entry name" value="LRR RECEPTOR-LIKE KINASE"/>
    <property type="match status" value="1"/>
</dbReference>
<name>A0A3B6CEV5_WHEAT</name>
<dbReference type="GO" id="GO:0009755">
    <property type="term" value="P:hormone-mediated signaling pathway"/>
    <property type="evidence" value="ECO:0000318"/>
    <property type="project" value="GO_Central"/>
</dbReference>
<evidence type="ECO:0000256" key="1">
    <source>
        <dbReference type="ARBA" id="ARBA00004251"/>
    </source>
</evidence>
<dbReference type="Gramene" id="TraesCS2B03G1365800.1">
    <property type="protein sequence ID" value="TraesCS2B03G1365800.1.CDS"/>
    <property type="gene ID" value="TraesCS2B03G1365800"/>
</dbReference>
<keyword evidence="10" id="KW-0325">Glycoprotein</keyword>
<dbReference type="Gramene" id="TraesRN2B0101409900.1">
    <property type="protein sequence ID" value="TraesRN2B0101409900.1"/>
    <property type="gene ID" value="TraesRN2B0101409900"/>
</dbReference>
<dbReference type="InterPro" id="IPR001611">
    <property type="entry name" value="Leu-rich_rpt"/>
</dbReference>
<dbReference type="STRING" id="4565.A0A3B6CEV5"/>
<evidence type="ECO:0000256" key="7">
    <source>
        <dbReference type="ARBA" id="ARBA00022737"/>
    </source>
</evidence>
<dbReference type="OMA" id="CWETERT"/>
<keyword evidence="3" id="KW-1003">Cell membrane</keyword>
<comment type="subcellular location">
    <subcellularLocation>
        <location evidence="1">Cell membrane</location>
        <topology evidence="1">Single-pass type I membrane protein</topology>
    </subcellularLocation>
</comment>
<organism evidence="12">
    <name type="scientific">Triticum aestivum</name>
    <name type="common">Wheat</name>
    <dbReference type="NCBI Taxonomy" id="4565"/>
    <lineage>
        <taxon>Eukaryota</taxon>
        <taxon>Viridiplantae</taxon>
        <taxon>Streptophyta</taxon>
        <taxon>Embryophyta</taxon>
        <taxon>Tracheophyta</taxon>
        <taxon>Spermatophyta</taxon>
        <taxon>Magnoliopsida</taxon>
        <taxon>Liliopsida</taxon>
        <taxon>Poales</taxon>
        <taxon>Poaceae</taxon>
        <taxon>BOP clade</taxon>
        <taxon>Pooideae</taxon>
        <taxon>Triticodae</taxon>
        <taxon>Triticeae</taxon>
        <taxon>Triticinae</taxon>
        <taxon>Triticum</taxon>
    </lineage>
</organism>
<dbReference type="Proteomes" id="UP000019116">
    <property type="component" value="Chromosome 2B"/>
</dbReference>
<comment type="similarity">
    <text evidence="2">Belongs to the RLP family.</text>
</comment>
<dbReference type="SMR" id="A0A3B6CEV5"/>
<feature type="domain" description="Leucine-rich repeat-containing N-terminal plant-type" evidence="11">
    <location>
        <begin position="44"/>
        <end position="84"/>
    </location>
</feature>
<evidence type="ECO:0000313" key="12">
    <source>
        <dbReference type="EnsemblPlants" id="TraesCS2B02G543500.1"/>
    </source>
</evidence>
<dbReference type="OrthoDB" id="4691307at2759"/>
<dbReference type="SMART" id="SM00369">
    <property type="entry name" value="LRR_TYP"/>
    <property type="match status" value="7"/>
</dbReference>
<dbReference type="FunFam" id="3.80.10.10:FF:000041">
    <property type="entry name" value="LRR receptor-like serine/threonine-protein kinase ERECTA"/>
    <property type="match status" value="1"/>
</dbReference>
<dbReference type="Pfam" id="PF00560">
    <property type="entry name" value="LRR_1"/>
    <property type="match status" value="5"/>
</dbReference>
<keyword evidence="5" id="KW-0812">Transmembrane</keyword>
<dbReference type="Pfam" id="PF08263">
    <property type="entry name" value="LRRNT_2"/>
    <property type="match status" value="1"/>
</dbReference>
<sequence>MRTDRRGESLLLSDMGSFLPWGSLILLFLLLQSILHLSSGCLMEERAALMDIRSFLMRAHSLIALDSWRKDDDDCCSWELVKCNNETKRVSHLYLSGVYLSNLTIPDVPQYLNSTVFSAFHELQYLDLSSNSFRSLSLEGLVGLSKLRYLDLSDNTFEGCFPETIGRIVSLEVLVLNYNNMNGRLPTTAVENLRNLRQLNMSENSFSGNLPEPLFSLPHLKILDLSSNNFGGHIPVSSSSGPISLEVLDLSINGLSGTLPVKAFGNIRNLNLHGNLFSGSLPVSIFALPHLKFLDLSYNNFVGRFPINFSSEPVPLDVLCLHGNSMSGALPIERAFENLLNLRELYLSSNRFIGNIPTFLFSLPHIEQLNLSTNYFEGPFPINPSSNLSSSLKSLRFSQNNLSGRLSFVWLGNLTKLEEIDLSGNANLAVNISGWTPPFQLKQLLLSACDLDKNIIAEPHFLRTQRHLEVLDLSNNNLSCSMPNWLFTEEATLQVLNLGNNSLTGSLDPIWHTQYSLSSIDIHMNHVAGQLPANLSSMFPILSVLDFSSNNLFGDIPTSLCEISFMGILDLSNNKLSGEVQLVFLLIIPCY</sequence>
<keyword evidence="13" id="KW-1185">Reference proteome</keyword>
<dbReference type="InterPro" id="IPR046956">
    <property type="entry name" value="RLP23-like"/>
</dbReference>
<evidence type="ECO:0000313" key="13">
    <source>
        <dbReference type="Proteomes" id="UP000019116"/>
    </source>
</evidence>
<evidence type="ECO:0000256" key="5">
    <source>
        <dbReference type="ARBA" id="ARBA00022692"/>
    </source>
</evidence>
<dbReference type="InterPro" id="IPR003591">
    <property type="entry name" value="Leu-rich_rpt_typical-subtyp"/>
</dbReference>
<dbReference type="InterPro" id="IPR032675">
    <property type="entry name" value="LRR_dom_sf"/>
</dbReference>
<evidence type="ECO:0000256" key="6">
    <source>
        <dbReference type="ARBA" id="ARBA00022729"/>
    </source>
</evidence>
<dbReference type="Gramene" id="TraesMAC2B03G01046760.1">
    <property type="protein sequence ID" value="TraesMAC2B03G01046760.1"/>
    <property type="gene ID" value="TraesMAC2B03G01046760"/>
</dbReference>